<dbReference type="SUPFAM" id="SSF88659">
    <property type="entry name" value="Sigma3 and sigma4 domains of RNA polymerase sigma factors"/>
    <property type="match status" value="1"/>
</dbReference>
<feature type="compositionally biased region" description="Acidic residues" evidence="6">
    <location>
        <begin position="375"/>
        <end position="385"/>
    </location>
</feature>
<keyword evidence="5" id="KW-0804">Transcription</keyword>
<proteinExistence type="inferred from homology"/>
<dbReference type="InterPro" id="IPR013325">
    <property type="entry name" value="RNA_pol_sigma_r2"/>
</dbReference>
<evidence type="ECO:0000259" key="9">
    <source>
        <dbReference type="Pfam" id="PF13490"/>
    </source>
</evidence>
<dbReference type="Pfam" id="PF08281">
    <property type="entry name" value="Sigma70_r4_2"/>
    <property type="match status" value="1"/>
</dbReference>
<evidence type="ECO:0000313" key="11">
    <source>
        <dbReference type="Proteomes" id="UP000675409"/>
    </source>
</evidence>
<evidence type="ECO:0000256" key="4">
    <source>
        <dbReference type="ARBA" id="ARBA00023125"/>
    </source>
</evidence>
<keyword evidence="2" id="KW-0805">Transcription regulation</keyword>
<feature type="domain" description="RNA polymerase sigma-70 region 2" evidence="7">
    <location>
        <begin position="32"/>
        <end position="98"/>
    </location>
</feature>
<dbReference type="InterPro" id="IPR013324">
    <property type="entry name" value="RNA_pol_sigma_r3/r4-like"/>
</dbReference>
<dbReference type="NCBIfam" id="TIGR02937">
    <property type="entry name" value="sigma70-ECF"/>
    <property type="match status" value="1"/>
</dbReference>
<feature type="compositionally biased region" description="Low complexity" evidence="6">
    <location>
        <begin position="440"/>
        <end position="452"/>
    </location>
</feature>
<evidence type="ECO:0000259" key="7">
    <source>
        <dbReference type="Pfam" id="PF04542"/>
    </source>
</evidence>
<reference evidence="10 11" key="1">
    <citation type="journal article" date="2021" name="Arch. Microbiol.">
        <title>Myceligenerans indicum sp. nov., an actinobacterium isolated from mangrove sediment of Sundarbans, India.</title>
        <authorList>
            <person name="Asha K."/>
            <person name="Bhadury P."/>
        </authorList>
    </citation>
    <scope>NUCLEOTIDE SEQUENCE [LARGE SCALE GENOMIC DNA]</scope>
    <source>
        <strain evidence="10 11">I2</strain>
    </source>
</reference>
<evidence type="ECO:0000313" key="10">
    <source>
        <dbReference type="EMBL" id="MBL0888816.1"/>
    </source>
</evidence>
<dbReference type="PANTHER" id="PTHR43133:SF8">
    <property type="entry name" value="RNA POLYMERASE SIGMA FACTOR HI_1459-RELATED"/>
    <property type="match status" value="1"/>
</dbReference>
<comment type="caution">
    <text evidence="10">The sequence shown here is derived from an EMBL/GenBank/DDBJ whole genome shotgun (WGS) entry which is preliminary data.</text>
</comment>
<feature type="domain" description="RNA polymerase sigma factor 70 region 4 type 2" evidence="8">
    <location>
        <begin position="129"/>
        <end position="176"/>
    </location>
</feature>
<dbReference type="Pfam" id="PF04542">
    <property type="entry name" value="Sigma70_r2"/>
    <property type="match status" value="1"/>
</dbReference>
<evidence type="ECO:0000256" key="3">
    <source>
        <dbReference type="ARBA" id="ARBA00023082"/>
    </source>
</evidence>
<keyword evidence="11" id="KW-1185">Reference proteome</keyword>
<name>A0ABS1LRA4_9MICO</name>
<evidence type="ECO:0000256" key="6">
    <source>
        <dbReference type="SAM" id="MobiDB-lite"/>
    </source>
</evidence>
<dbReference type="EMBL" id="JABBYC010000087">
    <property type="protein sequence ID" value="MBL0888816.1"/>
    <property type="molecule type" value="Genomic_DNA"/>
</dbReference>
<feature type="domain" description="Putative zinc-finger" evidence="9">
    <location>
        <begin position="196"/>
        <end position="229"/>
    </location>
</feature>
<feature type="compositionally biased region" description="Pro residues" evidence="6">
    <location>
        <begin position="408"/>
        <end position="439"/>
    </location>
</feature>
<organism evidence="10 11">
    <name type="scientific">Myceligenerans indicum</name>
    <dbReference type="NCBI Taxonomy" id="2593663"/>
    <lineage>
        <taxon>Bacteria</taxon>
        <taxon>Bacillati</taxon>
        <taxon>Actinomycetota</taxon>
        <taxon>Actinomycetes</taxon>
        <taxon>Micrococcales</taxon>
        <taxon>Promicromonosporaceae</taxon>
        <taxon>Myceligenerans</taxon>
    </lineage>
</organism>
<evidence type="ECO:0000256" key="5">
    <source>
        <dbReference type="ARBA" id="ARBA00023163"/>
    </source>
</evidence>
<dbReference type="Pfam" id="PF13490">
    <property type="entry name" value="zf-HC2"/>
    <property type="match status" value="1"/>
</dbReference>
<comment type="similarity">
    <text evidence="1">Belongs to the sigma-70 factor family. ECF subfamily.</text>
</comment>
<dbReference type="InterPro" id="IPR036388">
    <property type="entry name" value="WH-like_DNA-bd_sf"/>
</dbReference>
<keyword evidence="4" id="KW-0238">DNA-binding</keyword>
<accession>A0ABS1LRA4</accession>
<sequence length="681" mass="70357">MSYRDAGTLEEISDRELVARAREGGSDAMQVLWERHAQAGRAAARRITRSFDSDDLVQEAFTRTLTAIRKGMGPVGPFRPYLYTAIRNIATSWARQADAGDAADFTDGRDVADPAADFSAASLDKAMAVRAFRTLPDEWRTVLWYADVEGMGAREIAPVVGITPGAVASLTYRAREGLRRAWIQAHISDNPVDGDCRRVVEQVPGYLRGSLSQAGADVVRVHVAGCARCGVLVEELGDVAERLRVALLPTVLGAGALGLDASHLLAGTQDVVREAASSVFAKFGGAAAREAATGSGYLGATLSKGAISVLASVGGAAAVVASVVGLWYLTVGEPGRGITSAAAAVVDTAPPRYADVPQPAESPDPIPTSSAASDDPSDAADDLEPDTSTASFARSTEPAEGASVDPDPVGPDPVGPDPVGPDPVGPDPVGPDPVGPDPVGPDLGVPDLGVPDPIGPDLVKQDPDEMDHVDPEPGASSLNVSDVTRDHLLPRVYGSALPDALVEAVTAGGETLGSTRADREGVFVLDLERSSPTSDVLIEQVDGREPRSAPVSIGPVEATGPSLELVGASVMTLTVPEGVEPRNQWVTVALGGPVGAFVEVDVDGAHAGGPHLLTASAVERSLRGLSAGSHELSARFVDHASGRVSETVTAALRIEDCPQKPPSEGCHPQEVLHATITGELK</sequence>
<evidence type="ECO:0000256" key="1">
    <source>
        <dbReference type="ARBA" id="ARBA00010641"/>
    </source>
</evidence>
<dbReference type="Gene3D" id="1.10.10.10">
    <property type="entry name" value="Winged helix-like DNA-binding domain superfamily/Winged helix DNA-binding domain"/>
    <property type="match status" value="1"/>
</dbReference>
<dbReference type="InterPro" id="IPR007627">
    <property type="entry name" value="RNA_pol_sigma70_r2"/>
</dbReference>
<protein>
    <submittedName>
        <fullName evidence="10">Sigma-70 family RNA polymerase sigma factor</fullName>
    </submittedName>
</protein>
<evidence type="ECO:0000256" key="2">
    <source>
        <dbReference type="ARBA" id="ARBA00023015"/>
    </source>
</evidence>
<feature type="compositionally biased region" description="Basic and acidic residues" evidence="6">
    <location>
        <begin position="459"/>
        <end position="471"/>
    </location>
</feature>
<dbReference type="SUPFAM" id="SSF88946">
    <property type="entry name" value="Sigma2 domain of RNA polymerase sigma factors"/>
    <property type="match status" value="1"/>
</dbReference>
<dbReference type="Gene3D" id="1.10.1740.10">
    <property type="match status" value="1"/>
</dbReference>
<keyword evidence="3" id="KW-0731">Sigma factor</keyword>
<evidence type="ECO:0000259" key="8">
    <source>
        <dbReference type="Pfam" id="PF08281"/>
    </source>
</evidence>
<dbReference type="PANTHER" id="PTHR43133">
    <property type="entry name" value="RNA POLYMERASE ECF-TYPE SIGMA FACTO"/>
    <property type="match status" value="1"/>
</dbReference>
<dbReference type="InterPro" id="IPR013249">
    <property type="entry name" value="RNA_pol_sigma70_r4_t2"/>
</dbReference>
<feature type="region of interest" description="Disordered" evidence="6">
    <location>
        <begin position="352"/>
        <end position="479"/>
    </location>
</feature>
<dbReference type="CDD" id="cd06171">
    <property type="entry name" value="Sigma70_r4"/>
    <property type="match status" value="1"/>
</dbReference>
<dbReference type="Proteomes" id="UP000675409">
    <property type="component" value="Unassembled WGS sequence"/>
</dbReference>
<gene>
    <name evidence="10" type="ORF">HGK34_21485</name>
</gene>
<dbReference type="InterPro" id="IPR039425">
    <property type="entry name" value="RNA_pol_sigma-70-like"/>
</dbReference>
<dbReference type="InterPro" id="IPR014284">
    <property type="entry name" value="RNA_pol_sigma-70_dom"/>
</dbReference>
<dbReference type="InterPro" id="IPR027383">
    <property type="entry name" value="Znf_put"/>
</dbReference>